<dbReference type="InterPro" id="IPR050796">
    <property type="entry name" value="SCF_F-box_component"/>
</dbReference>
<organism evidence="3 4">
    <name type="scientific">Digitaria exilis</name>
    <dbReference type="NCBI Taxonomy" id="1010633"/>
    <lineage>
        <taxon>Eukaryota</taxon>
        <taxon>Viridiplantae</taxon>
        <taxon>Streptophyta</taxon>
        <taxon>Embryophyta</taxon>
        <taxon>Tracheophyta</taxon>
        <taxon>Spermatophyta</taxon>
        <taxon>Magnoliopsida</taxon>
        <taxon>Liliopsida</taxon>
        <taxon>Poales</taxon>
        <taxon>Poaceae</taxon>
        <taxon>PACMAD clade</taxon>
        <taxon>Panicoideae</taxon>
        <taxon>Panicodae</taxon>
        <taxon>Paniceae</taxon>
        <taxon>Anthephorinae</taxon>
        <taxon>Digitaria</taxon>
    </lineage>
</organism>
<keyword evidence="4" id="KW-1185">Reference proteome</keyword>
<accession>A0A835KP81</accession>
<feature type="domain" description="F-box associated beta-propeller type 3" evidence="2">
    <location>
        <begin position="126"/>
        <end position="304"/>
    </location>
</feature>
<dbReference type="PANTHER" id="PTHR31672">
    <property type="entry name" value="BNACNNG10540D PROTEIN"/>
    <property type="match status" value="1"/>
</dbReference>
<protein>
    <recommendedName>
        <fullName evidence="2">F-box associated beta-propeller type 3 domain-containing protein</fullName>
    </recommendedName>
</protein>
<dbReference type="NCBIfam" id="TIGR01640">
    <property type="entry name" value="F_box_assoc_1"/>
    <property type="match status" value="1"/>
</dbReference>
<dbReference type="InterPro" id="IPR017451">
    <property type="entry name" value="F-box-assoc_interact_dom"/>
</dbReference>
<dbReference type="EMBL" id="JACEFO010001098">
    <property type="protein sequence ID" value="KAF8748250.1"/>
    <property type="molecule type" value="Genomic_DNA"/>
</dbReference>
<evidence type="ECO:0000313" key="3">
    <source>
        <dbReference type="EMBL" id="KAF8748250.1"/>
    </source>
</evidence>
<feature type="region of interest" description="Disordered" evidence="1">
    <location>
        <begin position="1"/>
        <end position="38"/>
    </location>
</feature>
<dbReference type="OrthoDB" id="695030at2759"/>
<dbReference type="AlphaFoldDB" id="A0A835KP81"/>
<gene>
    <name evidence="3" type="ORF">HU200_012995</name>
</gene>
<dbReference type="PANTHER" id="PTHR31672:SF2">
    <property type="entry name" value="F-BOX DOMAIN-CONTAINING PROTEIN"/>
    <property type="match status" value="1"/>
</dbReference>
<dbReference type="InterPro" id="IPR013187">
    <property type="entry name" value="F-box-assoc_dom_typ3"/>
</dbReference>
<comment type="caution">
    <text evidence="3">The sequence shown here is derived from an EMBL/GenBank/DDBJ whole genome shotgun (WGS) entry which is preliminary data.</text>
</comment>
<reference evidence="3" key="1">
    <citation type="submission" date="2020-07" db="EMBL/GenBank/DDBJ databases">
        <title>Genome sequence and genetic diversity analysis of an under-domesticated orphan crop, white fonio (Digitaria exilis).</title>
        <authorList>
            <person name="Bennetzen J.L."/>
            <person name="Chen S."/>
            <person name="Ma X."/>
            <person name="Wang X."/>
            <person name="Yssel A.E.J."/>
            <person name="Chaluvadi S.R."/>
            <person name="Johnson M."/>
            <person name="Gangashetty P."/>
            <person name="Hamidou F."/>
            <person name="Sanogo M.D."/>
            <person name="Zwaenepoel A."/>
            <person name="Wallace J."/>
            <person name="Van De Peer Y."/>
            <person name="Van Deynze A."/>
        </authorList>
    </citation>
    <scope>NUCLEOTIDE SEQUENCE</scope>
    <source>
        <tissue evidence="3">Leaves</tissue>
    </source>
</reference>
<evidence type="ECO:0000313" key="4">
    <source>
        <dbReference type="Proteomes" id="UP000636709"/>
    </source>
</evidence>
<dbReference type="Pfam" id="PF08268">
    <property type="entry name" value="FBA_3"/>
    <property type="match status" value="1"/>
</dbReference>
<dbReference type="Proteomes" id="UP000636709">
    <property type="component" value="Unassembled WGS sequence"/>
</dbReference>
<evidence type="ECO:0000256" key="1">
    <source>
        <dbReference type="SAM" id="MobiDB-lite"/>
    </source>
</evidence>
<proteinExistence type="predicted"/>
<name>A0A835KP81_9POAL</name>
<sequence length="504" mass="55398">MARKKAGEDEVAAAPGPTEPSSAATKRRRTTGAAGTASSGLCDDVLRSIFARVPTRTAVASMALSKHHRLLMRSPDFIDLHRRLSPPLPLPHVAYLAAAAVKRSHTTRGGTTASTSNAPMHTLVGTMYLGMRYVNTCNGVVLLAGEHRTTCVLWNPAIAGDEKELTGREILGLGYGPRSKAYKLLLTRQEERRKELLVYALGGAGEERPQLRSLLSEGLDGAISNESLYMDGTIYLLHLDKRVILAIDVDDETVTAIDLLGTIKIPTMFTLLVMSGRPCVDVQDDRGRALWLLTAEHQWEMRCIIKGHRQHAGDILSFGKYIRDYNSQHDICTPAGVWDCGGVLVMYLRAIGENHKLFLYCAATKNLIEVDLPASLRTERSDYAFCWGYKPTLVSPGSVVGEPKQDEERRRDRAADIMAALKPINVRDRRVGQKATLDTVCFMELLLRIMGKLPDNLQDVMYPLILRLSTASLMIFSMGLICSPSAMSFFDPTSALTSPGWAGT</sequence>
<evidence type="ECO:0000259" key="2">
    <source>
        <dbReference type="Pfam" id="PF08268"/>
    </source>
</evidence>